<accession>A0ACB9NW40</accession>
<evidence type="ECO:0000313" key="2">
    <source>
        <dbReference type="Proteomes" id="UP001057402"/>
    </source>
</evidence>
<sequence>MDAAAKADILSKAHSTILLSLADEVLREKLGNKTAASLWKTLEDKYQNKSLTNRLYLKQRLYTLRMIESASVKEHVDNFNRIVLDLPGVDVKIDDEDQALILLCSLPSSYENYVDTMLYGRETISVSDVKDALQSKELKKRVSESYESGSESGLVVSRGRNMERDGGKKGKSRSKSKSKGPRCYHCKEPGHLRRDCPLRKTGKESKESDGKAIANVVRESSDEGEYEGSDVLTIATSSLTDTWIMDSGASYHMTFNKDWFNSFKKWNSSVRLGDDKAIPVLGSGSVQIKILGHMSEQGLTILSKKGLLNGAETGKLKFCETCVMGKQRRVKFSSGKHTSMGILEYIHSDLWGPARVKSHGGCSYFVTFIDDYSRKVWVYFLKSKDEVFERFKEWKTMGEKRMGNKVKTLRTDNGLEFCNAPFDEFC</sequence>
<dbReference type="EMBL" id="CM042886">
    <property type="protein sequence ID" value="KAI4340978.1"/>
    <property type="molecule type" value="Genomic_DNA"/>
</dbReference>
<gene>
    <name evidence="1" type="ORF">MLD38_025761</name>
</gene>
<organism evidence="1 2">
    <name type="scientific">Melastoma candidum</name>
    <dbReference type="NCBI Taxonomy" id="119954"/>
    <lineage>
        <taxon>Eukaryota</taxon>
        <taxon>Viridiplantae</taxon>
        <taxon>Streptophyta</taxon>
        <taxon>Embryophyta</taxon>
        <taxon>Tracheophyta</taxon>
        <taxon>Spermatophyta</taxon>
        <taxon>Magnoliopsida</taxon>
        <taxon>eudicotyledons</taxon>
        <taxon>Gunneridae</taxon>
        <taxon>Pentapetalae</taxon>
        <taxon>rosids</taxon>
        <taxon>malvids</taxon>
        <taxon>Myrtales</taxon>
        <taxon>Melastomataceae</taxon>
        <taxon>Melastomatoideae</taxon>
        <taxon>Melastomateae</taxon>
        <taxon>Melastoma</taxon>
    </lineage>
</organism>
<name>A0ACB9NW40_9MYRT</name>
<dbReference type="Proteomes" id="UP001057402">
    <property type="component" value="Chromosome 7"/>
</dbReference>
<protein>
    <submittedName>
        <fullName evidence="1">Uncharacterized protein</fullName>
    </submittedName>
</protein>
<evidence type="ECO:0000313" key="1">
    <source>
        <dbReference type="EMBL" id="KAI4340978.1"/>
    </source>
</evidence>
<keyword evidence="2" id="KW-1185">Reference proteome</keyword>
<reference evidence="2" key="1">
    <citation type="journal article" date="2023" name="Front. Plant Sci.">
        <title>Chromosomal-level genome assembly of Melastoma candidum provides insights into trichome evolution.</title>
        <authorList>
            <person name="Zhong Y."/>
            <person name="Wu W."/>
            <person name="Sun C."/>
            <person name="Zou P."/>
            <person name="Liu Y."/>
            <person name="Dai S."/>
            <person name="Zhou R."/>
        </authorList>
    </citation>
    <scope>NUCLEOTIDE SEQUENCE [LARGE SCALE GENOMIC DNA]</scope>
</reference>
<proteinExistence type="predicted"/>
<comment type="caution">
    <text evidence="1">The sequence shown here is derived from an EMBL/GenBank/DDBJ whole genome shotgun (WGS) entry which is preliminary data.</text>
</comment>